<dbReference type="InterPro" id="IPR043519">
    <property type="entry name" value="NT_sf"/>
</dbReference>
<evidence type="ECO:0000256" key="1">
    <source>
        <dbReference type="ARBA" id="ARBA00008023"/>
    </source>
</evidence>
<dbReference type="Pfam" id="PF04229">
    <property type="entry name" value="GrpB"/>
    <property type="match status" value="1"/>
</dbReference>
<dbReference type="FunFam" id="3.90.950.10:FF:000001">
    <property type="entry name" value="dITP/XTP pyrophosphatase"/>
    <property type="match status" value="1"/>
</dbReference>
<evidence type="ECO:0000313" key="13">
    <source>
        <dbReference type="Proteomes" id="UP000607559"/>
    </source>
</evidence>
<evidence type="ECO:0000256" key="11">
    <source>
        <dbReference type="RuleBase" id="RU003781"/>
    </source>
</evidence>
<evidence type="ECO:0000256" key="5">
    <source>
        <dbReference type="ARBA" id="ARBA00022801"/>
    </source>
</evidence>
<keyword evidence="7 10" id="KW-0546">Nucleotide metabolism</keyword>
<comment type="function">
    <text evidence="10">Pyrophosphatase that catalyzes the hydrolysis of nucleoside triphosphates to their monophosphate derivatives, with a high preference for the non-canonical purine nucleotides XTP (xanthosine triphosphate), dITP (deoxyinosine triphosphate) and ITP. Seems to function as a house-cleaning enzyme that removes non-canonical purine nucleotides from the nucleotide pool, thus preventing their incorporation into DNA/RNA and avoiding chromosomal lesions.</text>
</comment>
<reference evidence="12" key="1">
    <citation type="journal article" date="2014" name="Int. J. Syst. Evol. Microbiol.">
        <title>Complete genome sequence of Corynebacterium casei LMG S-19264T (=DSM 44701T), isolated from a smear-ripened cheese.</title>
        <authorList>
            <consortium name="US DOE Joint Genome Institute (JGI-PGF)"/>
            <person name="Walter F."/>
            <person name="Albersmeier A."/>
            <person name="Kalinowski J."/>
            <person name="Ruckert C."/>
        </authorList>
    </citation>
    <scope>NUCLEOTIDE SEQUENCE</scope>
    <source>
        <strain evidence="12">CGMCC 1.15448</strain>
    </source>
</reference>
<comment type="caution">
    <text evidence="12">The sequence shown here is derived from an EMBL/GenBank/DDBJ whole genome shotgun (WGS) entry which is preliminary data.</text>
</comment>
<dbReference type="GO" id="GO:0046872">
    <property type="term" value="F:metal ion binding"/>
    <property type="evidence" value="ECO:0007669"/>
    <property type="project" value="UniProtKB-KW"/>
</dbReference>
<keyword evidence="4 10" id="KW-0547">Nucleotide-binding</keyword>
<feature type="binding site" evidence="10">
    <location>
        <position position="348"/>
    </location>
    <ligand>
        <name>substrate</name>
    </ligand>
</feature>
<evidence type="ECO:0000256" key="6">
    <source>
        <dbReference type="ARBA" id="ARBA00022842"/>
    </source>
</evidence>
<protein>
    <recommendedName>
        <fullName evidence="10">dITP/XTP pyrophosphatase</fullName>
        <ecNumber evidence="10">3.6.1.66</ecNumber>
    </recommendedName>
    <alternativeName>
        <fullName evidence="10">Non-canonical purine NTP pyrophosphatase</fullName>
    </alternativeName>
    <alternativeName>
        <fullName evidence="10">Non-standard purine NTP pyrophosphatase</fullName>
    </alternativeName>
    <alternativeName>
        <fullName evidence="10">Nucleoside-triphosphate diphosphatase</fullName>
    </alternativeName>
    <alternativeName>
        <fullName evidence="10">Nucleoside-triphosphate pyrophosphatase</fullName>
        <shortName evidence="10">NTPase</shortName>
    </alternativeName>
</protein>
<keyword evidence="13" id="KW-1185">Reference proteome</keyword>
<comment type="catalytic activity">
    <reaction evidence="8 10">
        <text>dITP + H2O = dIMP + diphosphate + H(+)</text>
        <dbReference type="Rhea" id="RHEA:28342"/>
        <dbReference type="ChEBI" id="CHEBI:15377"/>
        <dbReference type="ChEBI" id="CHEBI:15378"/>
        <dbReference type="ChEBI" id="CHEBI:33019"/>
        <dbReference type="ChEBI" id="CHEBI:61194"/>
        <dbReference type="ChEBI" id="CHEBI:61382"/>
        <dbReference type="EC" id="3.6.1.66"/>
    </reaction>
</comment>
<dbReference type="GO" id="GO:0009146">
    <property type="term" value="P:purine nucleoside triphosphate catabolic process"/>
    <property type="evidence" value="ECO:0007669"/>
    <property type="project" value="UniProtKB-UniRule"/>
</dbReference>
<dbReference type="InterPro" id="IPR020922">
    <property type="entry name" value="dITP/XTP_pyrophosphatase"/>
</dbReference>
<feature type="binding site" evidence="10">
    <location>
        <begin position="325"/>
        <end position="328"/>
    </location>
    <ligand>
        <name>substrate</name>
    </ligand>
</feature>
<evidence type="ECO:0000256" key="4">
    <source>
        <dbReference type="ARBA" id="ARBA00022741"/>
    </source>
</evidence>
<dbReference type="PANTHER" id="PTHR34822:SF1">
    <property type="entry name" value="GRPB FAMILY PROTEIN"/>
    <property type="match status" value="1"/>
</dbReference>
<feature type="binding site" evidence="10">
    <location>
        <begin position="353"/>
        <end position="354"/>
    </location>
    <ligand>
        <name>substrate</name>
    </ligand>
</feature>
<proteinExistence type="inferred from homology"/>
<dbReference type="GO" id="GO:0036220">
    <property type="term" value="F:ITP diphosphatase activity"/>
    <property type="evidence" value="ECO:0007669"/>
    <property type="project" value="UniProtKB-UniRule"/>
</dbReference>
<evidence type="ECO:0000256" key="10">
    <source>
        <dbReference type="HAMAP-Rule" id="MF_01405"/>
    </source>
</evidence>
<dbReference type="Proteomes" id="UP000607559">
    <property type="component" value="Unassembled WGS sequence"/>
</dbReference>
<gene>
    <name evidence="12" type="ORF">GCM10011511_57140</name>
</gene>
<dbReference type="Pfam" id="PF01725">
    <property type="entry name" value="Ham1p_like"/>
    <property type="match status" value="1"/>
</dbReference>
<dbReference type="AlphaFoldDB" id="A0A8J2UJ68"/>
<comment type="similarity">
    <text evidence="1 10 11">Belongs to the HAM1 NTPase family.</text>
</comment>
<evidence type="ECO:0000256" key="2">
    <source>
        <dbReference type="ARBA" id="ARBA00011738"/>
    </source>
</evidence>
<comment type="cofactor">
    <cofactor evidence="10">
        <name>Mg(2+)</name>
        <dbReference type="ChEBI" id="CHEBI:18420"/>
    </cofactor>
    <text evidence="10">Binds 1 Mg(2+) ion per subunit.</text>
</comment>
<keyword evidence="6 10" id="KW-0460">Magnesium</keyword>
<feature type="active site" description="Proton acceptor" evidence="10">
    <location>
        <position position="245"/>
    </location>
</feature>
<dbReference type="RefSeq" id="WP_188938209.1">
    <property type="nucleotide sequence ID" value="NZ_BMJC01000009.1"/>
</dbReference>
<feature type="binding site" evidence="10">
    <location>
        <position position="246"/>
    </location>
    <ligand>
        <name>substrate</name>
    </ligand>
</feature>
<dbReference type="PANTHER" id="PTHR34822">
    <property type="entry name" value="GRPB DOMAIN PROTEIN (AFU_ORTHOLOGUE AFUA_1G01530)"/>
    <property type="match status" value="1"/>
</dbReference>
<dbReference type="EC" id="3.6.1.66" evidence="10"/>
<dbReference type="GO" id="GO:0009117">
    <property type="term" value="P:nucleotide metabolic process"/>
    <property type="evidence" value="ECO:0007669"/>
    <property type="project" value="UniProtKB-KW"/>
</dbReference>
<dbReference type="NCBIfam" id="TIGR00042">
    <property type="entry name" value="RdgB/HAM1 family non-canonical purine NTP pyrophosphatase"/>
    <property type="match status" value="1"/>
</dbReference>
<dbReference type="GO" id="GO:0035870">
    <property type="term" value="F:dITP diphosphatase activity"/>
    <property type="evidence" value="ECO:0007669"/>
    <property type="project" value="UniProtKB-UniRule"/>
</dbReference>
<dbReference type="SUPFAM" id="SSF81301">
    <property type="entry name" value="Nucleotidyltransferase"/>
    <property type="match status" value="1"/>
</dbReference>
<evidence type="ECO:0000313" key="12">
    <source>
        <dbReference type="EMBL" id="GGB25771.1"/>
    </source>
</evidence>
<dbReference type="InterPro" id="IPR007344">
    <property type="entry name" value="GrpB/CoaE"/>
</dbReference>
<evidence type="ECO:0000256" key="8">
    <source>
        <dbReference type="ARBA" id="ARBA00051875"/>
    </source>
</evidence>
<dbReference type="InterPro" id="IPR002637">
    <property type="entry name" value="RdgB/HAM1"/>
</dbReference>
<comment type="caution">
    <text evidence="10">Lacks conserved residue(s) required for the propagation of feature annotation.</text>
</comment>
<dbReference type="GO" id="GO:0000166">
    <property type="term" value="F:nucleotide binding"/>
    <property type="evidence" value="ECO:0007669"/>
    <property type="project" value="UniProtKB-KW"/>
</dbReference>
<keyword evidence="3 10" id="KW-0479">Metal-binding</keyword>
<comment type="subunit">
    <text evidence="2 10">Homodimer.</text>
</comment>
<keyword evidence="5 10" id="KW-0378">Hydrolase</keyword>
<organism evidence="12 13">
    <name type="scientific">Puia dinghuensis</name>
    <dbReference type="NCBI Taxonomy" id="1792502"/>
    <lineage>
        <taxon>Bacteria</taxon>
        <taxon>Pseudomonadati</taxon>
        <taxon>Bacteroidota</taxon>
        <taxon>Chitinophagia</taxon>
        <taxon>Chitinophagales</taxon>
        <taxon>Chitinophagaceae</taxon>
        <taxon>Puia</taxon>
    </lineage>
</organism>
<dbReference type="GO" id="GO:0017111">
    <property type="term" value="F:ribonucleoside triphosphate phosphatase activity"/>
    <property type="evidence" value="ECO:0007669"/>
    <property type="project" value="InterPro"/>
</dbReference>
<comment type="catalytic activity">
    <reaction evidence="9 10">
        <text>XTP + H2O = XMP + diphosphate + H(+)</text>
        <dbReference type="Rhea" id="RHEA:28610"/>
        <dbReference type="ChEBI" id="CHEBI:15377"/>
        <dbReference type="ChEBI" id="CHEBI:15378"/>
        <dbReference type="ChEBI" id="CHEBI:33019"/>
        <dbReference type="ChEBI" id="CHEBI:57464"/>
        <dbReference type="ChEBI" id="CHEBI:61314"/>
        <dbReference type="EC" id="3.6.1.66"/>
    </reaction>
</comment>
<dbReference type="GO" id="GO:0036222">
    <property type="term" value="F:XTP diphosphatase activity"/>
    <property type="evidence" value="ECO:0007669"/>
    <property type="project" value="UniProtKB-UniRule"/>
</dbReference>
<comment type="catalytic activity">
    <reaction evidence="10">
        <text>ITP + H2O = IMP + diphosphate + H(+)</text>
        <dbReference type="Rhea" id="RHEA:29399"/>
        <dbReference type="ChEBI" id="CHEBI:15377"/>
        <dbReference type="ChEBI" id="CHEBI:15378"/>
        <dbReference type="ChEBI" id="CHEBI:33019"/>
        <dbReference type="ChEBI" id="CHEBI:58053"/>
        <dbReference type="ChEBI" id="CHEBI:61402"/>
        <dbReference type="EC" id="3.6.1.66"/>
    </reaction>
</comment>
<name>A0A8J2UJ68_9BACT</name>
<evidence type="ECO:0000256" key="7">
    <source>
        <dbReference type="ARBA" id="ARBA00023080"/>
    </source>
</evidence>
<dbReference type="HAMAP" id="MF_01405">
    <property type="entry name" value="Non_canon_purine_NTPase"/>
    <property type="match status" value="1"/>
</dbReference>
<feature type="binding site" evidence="10">
    <location>
        <position position="245"/>
    </location>
    <ligand>
        <name>Mg(2+)</name>
        <dbReference type="ChEBI" id="CHEBI:18420"/>
    </ligand>
</feature>
<dbReference type="CDD" id="cd00515">
    <property type="entry name" value="HAM1"/>
    <property type="match status" value="1"/>
</dbReference>
<dbReference type="SUPFAM" id="SSF52972">
    <property type="entry name" value="ITPase-like"/>
    <property type="match status" value="1"/>
</dbReference>
<feature type="binding site" evidence="10">
    <location>
        <begin position="184"/>
        <end position="189"/>
    </location>
    <ligand>
        <name>substrate</name>
    </ligand>
</feature>
<sequence>MSSPLPIWATEPVFIADPDPAWPEKARRLQTELSTFGLHNIEHVGSTAVPGLPAKPIIDLLAEVPSFDTVEAIAQTLRPEGWHYVPPELDQRPYRRLLIKVENDKRAVHLHIMLPGSKERKAEIEFRDLLFSDTRLRTEYARLKQNLAARYKNDREAYTDSKTSFIQNALAMAANTRIPIIFATNNQHKVTEIQSAIGNKLRVITLRDAGIDIDIPEPHDTLEANATEKSTTIHRLTGKNCFSEDTGLEVLALNGEPGVLSARYAGEDKSFEKNIAKLLQKLGDNPDRRARFRTVISLIYNNREYLFEGISDGHILHTPDGSEGFGYDPIFVPEGDTRSFARMTLEEKNHYSHRRKAADKLVAFIQTITNPPPPSA</sequence>
<dbReference type="Gene3D" id="3.90.950.10">
    <property type="match status" value="1"/>
</dbReference>
<dbReference type="Gene3D" id="3.30.460.10">
    <property type="entry name" value="Beta Polymerase, domain 2"/>
    <property type="match status" value="1"/>
</dbReference>
<evidence type="ECO:0000256" key="3">
    <source>
        <dbReference type="ARBA" id="ARBA00022723"/>
    </source>
</evidence>
<accession>A0A8J2UJ68</accession>
<dbReference type="EMBL" id="BMJC01000009">
    <property type="protein sequence ID" value="GGB25771.1"/>
    <property type="molecule type" value="Genomic_DNA"/>
</dbReference>
<evidence type="ECO:0000256" key="9">
    <source>
        <dbReference type="ARBA" id="ARBA00052017"/>
    </source>
</evidence>
<reference evidence="12" key="2">
    <citation type="submission" date="2020-09" db="EMBL/GenBank/DDBJ databases">
        <authorList>
            <person name="Sun Q."/>
            <person name="Zhou Y."/>
        </authorList>
    </citation>
    <scope>NUCLEOTIDE SEQUENCE</scope>
    <source>
        <strain evidence="12">CGMCC 1.15448</strain>
    </source>
</reference>
<dbReference type="InterPro" id="IPR029001">
    <property type="entry name" value="ITPase-like_fam"/>
</dbReference>